<sequence>MTNFPRIERLPPYVFNITSELKMAARRRGEDIIDMSMGNPDGPTPKHIVDKLVEAAQRPDTHGYSVSKGIPRLRKAISGWYERRYGVPIDSDSEAIVTIGSKEGLAHLMLATLDRGDTVLVPNPSYPIHIYGAVIAGANIRSVPMTPGLDFFEEIERAVRESIPKPKMMILGFPSNPTAQCVDLAFFERIIALAKEHNILVVHDLAYADITFDGYQAPSIMQVEGARDVAVEFFTMSKSYNMAGWRIGFMVGNQELVNALARIKSYHDYGTFTPIQVASIAALEGPQDCVAQVVEQYRNRRDVLCKGLHEAGWMVDIPKASMYIWAKIPEFYESLGSLEFAKRVLADAKVAVSPGIGFGEYGDGYVRFALIENEQRTRQAVRGIKEMFRKDGLGK</sequence>
<dbReference type="PANTHER" id="PTHR42832">
    <property type="entry name" value="AMINO ACID AMINOTRANSFERASE"/>
    <property type="match status" value="1"/>
</dbReference>
<dbReference type="GO" id="GO:0004021">
    <property type="term" value="F:L-alanine:2-oxoglutarate aminotransferase activity"/>
    <property type="evidence" value="ECO:0007669"/>
    <property type="project" value="UniProtKB-EC"/>
</dbReference>
<comment type="cofactor">
    <cofactor evidence="1">
        <name>pyridoxal 5'-phosphate</name>
        <dbReference type="ChEBI" id="CHEBI:597326"/>
    </cofactor>
</comment>
<dbReference type="PANTHER" id="PTHR42832:SF1">
    <property type="entry name" value="GLUTAMATE-PYRUVATE AMINOTRANSFERASE ALAC"/>
    <property type="match status" value="1"/>
</dbReference>
<evidence type="ECO:0000256" key="3">
    <source>
        <dbReference type="ARBA" id="ARBA00022679"/>
    </source>
</evidence>
<dbReference type="Gene3D" id="3.40.640.10">
    <property type="entry name" value="Type I PLP-dependent aspartate aminotransferase-like (Major domain)"/>
    <property type="match status" value="1"/>
</dbReference>
<dbReference type="InterPro" id="IPR015424">
    <property type="entry name" value="PyrdxlP-dep_Trfase"/>
</dbReference>
<dbReference type="AlphaFoldDB" id="A0A853H7Y3"/>
<keyword evidence="6" id="KW-1185">Reference proteome</keyword>
<keyword evidence="3 5" id="KW-0808">Transferase</keyword>
<reference evidence="5 6" key="1">
    <citation type="submission" date="2020-07" db="EMBL/GenBank/DDBJ databases">
        <title>Taxonomic revisions and descriptions of new bacterial species based on genomic comparisons in the high-G+C-content subgroup of the family Alcaligenaceae.</title>
        <authorList>
            <person name="Szabo A."/>
            <person name="Felfoldi T."/>
        </authorList>
    </citation>
    <scope>NUCLEOTIDE SEQUENCE [LARGE SCALE GENOMIC DNA]</scope>
    <source>
        <strain evidence="5 6">DSM 25667</strain>
    </source>
</reference>
<name>A0A853H7Y3_9BURK</name>
<dbReference type="Proteomes" id="UP000554144">
    <property type="component" value="Unassembled WGS sequence"/>
</dbReference>
<protein>
    <submittedName>
        <fullName evidence="5">Alanine transaminase</fullName>
        <ecNumber evidence="5">2.6.1.2</ecNumber>
    </submittedName>
</protein>
<gene>
    <name evidence="5" type="primary">alaC</name>
    <name evidence="5" type="ORF">H0A62_13405</name>
</gene>
<evidence type="ECO:0000259" key="4">
    <source>
        <dbReference type="Pfam" id="PF00155"/>
    </source>
</evidence>
<dbReference type="EC" id="2.6.1.2" evidence="5"/>
<organism evidence="5 6">
    <name type="scientific">Pollutimonas harenae</name>
    <dbReference type="NCBI Taxonomy" id="657015"/>
    <lineage>
        <taxon>Bacteria</taxon>
        <taxon>Pseudomonadati</taxon>
        <taxon>Pseudomonadota</taxon>
        <taxon>Betaproteobacteria</taxon>
        <taxon>Burkholderiales</taxon>
        <taxon>Alcaligenaceae</taxon>
        <taxon>Pollutimonas</taxon>
    </lineage>
</organism>
<dbReference type="RefSeq" id="WP_130040101.1">
    <property type="nucleotide sequence ID" value="NZ_JACCEV010000003.1"/>
</dbReference>
<dbReference type="CDD" id="cd00609">
    <property type="entry name" value="AAT_like"/>
    <property type="match status" value="1"/>
</dbReference>
<dbReference type="NCBIfam" id="NF006033">
    <property type="entry name" value="PRK08175.1"/>
    <property type="match status" value="1"/>
</dbReference>
<evidence type="ECO:0000313" key="5">
    <source>
        <dbReference type="EMBL" id="NYT86603.1"/>
    </source>
</evidence>
<dbReference type="FunFam" id="3.40.640.10:FF:000018">
    <property type="entry name" value="Alanine aminotransferase AlaC"/>
    <property type="match status" value="1"/>
</dbReference>
<proteinExistence type="predicted"/>
<comment type="caution">
    <text evidence="5">The sequence shown here is derived from an EMBL/GenBank/DDBJ whole genome shotgun (WGS) entry which is preliminary data.</text>
</comment>
<dbReference type="Pfam" id="PF00155">
    <property type="entry name" value="Aminotran_1_2"/>
    <property type="match status" value="1"/>
</dbReference>
<dbReference type="InterPro" id="IPR015422">
    <property type="entry name" value="PyrdxlP-dep_Trfase_small"/>
</dbReference>
<evidence type="ECO:0000313" key="6">
    <source>
        <dbReference type="Proteomes" id="UP000554144"/>
    </source>
</evidence>
<dbReference type="InterPro" id="IPR050881">
    <property type="entry name" value="LL-DAP_aminotransferase"/>
</dbReference>
<dbReference type="InterPro" id="IPR015421">
    <property type="entry name" value="PyrdxlP-dep_Trfase_major"/>
</dbReference>
<dbReference type="InterPro" id="IPR004839">
    <property type="entry name" value="Aminotransferase_I/II_large"/>
</dbReference>
<feature type="domain" description="Aminotransferase class I/classII large" evidence="4">
    <location>
        <begin position="31"/>
        <end position="375"/>
    </location>
</feature>
<evidence type="ECO:0000256" key="2">
    <source>
        <dbReference type="ARBA" id="ARBA00022576"/>
    </source>
</evidence>
<dbReference type="GO" id="GO:0030170">
    <property type="term" value="F:pyridoxal phosphate binding"/>
    <property type="evidence" value="ECO:0007669"/>
    <property type="project" value="InterPro"/>
</dbReference>
<dbReference type="EMBL" id="JACCEV010000003">
    <property type="protein sequence ID" value="NYT86603.1"/>
    <property type="molecule type" value="Genomic_DNA"/>
</dbReference>
<evidence type="ECO:0000256" key="1">
    <source>
        <dbReference type="ARBA" id="ARBA00001933"/>
    </source>
</evidence>
<dbReference type="SUPFAM" id="SSF53383">
    <property type="entry name" value="PLP-dependent transferases"/>
    <property type="match status" value="1"/>
</dbReference>
<dbReference type="OrthoDB" id="9803354at2"/>
<keyword evidence="2 5" id="KW-0032">Aminotransferase</keyword>
<accession>A0A853H7Y3</accession>
<dbReference type="Gene3D" id="3.90.1150.10">
    <property type="entry name" value="Aspartate Aminotransferase, domain 1"/>
    <property type="match status" value="1"/>
</dbReference>